<reference evidence="2 3" key="1">
    <citation type="submission" date="2021-03" db="EMBL/GenBank/DDBJ databases">
        <title>Sequencing the genomes of 1000 actinobacteria strains.</title>
        <authorList>
            <person name="Klenk H.-P."/>
        </authorList>
    </citation>
    <scope>NUCLEOTIDE SEQUENCE [LARGE SCALE GENOMIC DNA]</scope>
    <source>
        <strain evidence="2 3">DSM 44580</strain>
    </source>
</reference>
<dbReference type="Gene3D" id="1.50.10.20">
    <property type="match status" value="1"/>
</dbReference>
<evidence type="ECO:0000313" key="2">
    <source>
        <dbReference type="EMBL" id="MBP2475891.1"/>
    </source>
</evidence>
<organism evidence="2 3">
    <name type="scientific">Crossiella equi</name>
    <dbReference type="NCBI Taxonomy" id="130796"/>
    <lineage>
        <taxon>Bacteria</taxon>
        <taxon>Bacillati</taxon>
        <taxon>Actinomycetota</taxon>
        <taxon>Actinomycetes</taxon>
        <taxon>Pseudonocardiales</taxon>
        <taxon>Pseudonocardiaceae</taxon>
        <taxon>Crossiella</taxon>
    </lineage>
</organism>
<dbReference type="InterPro" id="IPR053169">
    <property type="entry name" value="MUG_Protein"/>
</dbReference>
<comment type="caution">
    <text evidence="2">The sequence shown here is derived from an EMBL/GenBank/DDBJ whole genome shotgun (WGS) entry which is preliminary data.</text>
</comment>
<dbReference type="Proteomes" id="UP001519363">
    <property type="component" value="Unassembled WGS sequence"/>
</dbReference>
<evidence type="ECO:0000313" key="3">
    <source>
        <dbReference type="Proteomes" id="UP001519363"/>
    </source>
</evidence>
<dbReference type="PANTHER" id="PTHR47791:SF3">
    <property type="entry name" value="MEIOTICALLY UP-REGULATED GENE 191 PROTEIN"/>
    <property type="match status" value="1"/>
</dbReference>
<dbReference type="RefSeq" id="WP_086780511.1">
    <property type="nucleotide sequence ID" value="NZ_JAGIOO010000001.1"/>
</dbReference>
<proteinExistence type="predicted"/>
<dbReference type="InterPro" id="IPR005198">
    <property type="entry name" value="Glyco_hydro_76"/>
</dbReference>
<dbReference type="SUPFAM" id="SSF50939">
    <property type="entry name" value="Sialidases"/>
    <property type="match status" value="1"/>
</dbReference>
<evidence type="ECO:0008006" key="4">
    <source>
        <dbReference type="Google" id="ProtNLM"/>
    </source>
</evidence>
<feature type="chain" id="PRO_5047448014" description="Glycosyl hydrolase" evidence="1">
    <location>
        <begin position="26"/>
        <end position="587"/>
    </location>
</feature>
<evidence type="ECO:0000256" key="1">
    <source>
        <dbReference type="SAM" id="SignalP"/>
    </source>
</evidence>
<dbReference type="PANTHER" id="PTHR47791">
    <property type="entry name" value="MEIOTICALLY UP-REGULATED GENE 191 PROTEIN"/>
    <property type="match status" value="1"/>
</dbReference>
<sequence>MRWRRVASVLVLTTFISGVPPVATAAPTADPVCANSCDGLDPSRAQRETFPVPEKRINGRRVVLHVSDPDAMAWASIDDGRPGDKVWLDRSWDGGRTWDGLLGLASIPGPWTGTRTLMFNRADPVRHRRGLLRACGDANGVTCTDWLHPVVCAQFCDGRDAALADNPVSPVPTASIRGRTVTLHTDRAGLAFASLSGRRTGDEVWLDRSWDEGRTWPDGGSLGRTTTGRTTMVNVSDPAARLYGGAVRACGRAAEGQEGACTAWARPAQDRVGAAGDALLWWYDPHQAWWRYSWWNSAVTTHALIDSGRYPWLADRVFETNKGPFPAGQRGTDPIEGNFISRAVDDAGWWGLAWLAAYRQTGQRKYLDSARGIAEYMHGFWDTTTCGGGVWWDRERTYKNAVTTGLYLRLSAELGDATWLARARTGWDWFERSGMVNADGLVNDGLHQCRNNGQTVWSYNQGLALGTATILWRTTGERRYLDSARRLATAATTRPELTVNGVLTESCDQPGRSCDDNQRQFKGIFLRYYAEYARATGSGGDYLTRQTTSLWTTARDPLNHLGQRWAGGAPDGNWRSHASAFAALVAH</sequence>
<protein>
    <recommendedName>
        <fullName evidence="4">Glycosyl hydrolase</fullName>
    </recommendedName>
</protein>
<name>A0ABS5AH45_9PSEU</name>
<dbReference type="Pfam" id="PF03663">
    <property type="entry name" value="Glyco_hydro_76"/>
    <property type="match status" value="1"/>
</dbReference>
<dbReference type="EMBL" id="JAGIOO010000001">
    <property type="protein sequence ID" value="MBP2475891.1"/>
    <property type="molecule type" value="Genomic_DNA"/>
</dbReference>
<dbReference type="SUPFAM" id="SSF48208">
    <property type="entry name" value="Six-hairpin glycosidases"/>
    <property type="match status" value="1"/>
</dbReference>
<dbReference type="InterPro" id="IPR036278">
    <property type="entry name" value="Sialidase_sf"/>
</dbReference>
<keyword evidence="1" id="KW-0732">Signal</keyword>
<feature type="signal peptide" evidence="1">
    <location>
        <begin position="1"/>
        <end position="25"/>
    </location>
</feature>
<dbReference type="InterPro" id="IPR008928">
    <property type="entry name" value="6-hairpin_glycosidase_sf"/>
</dbReference>
<keyword evidence="3" id="KW-1185">Reference proteome</keyword>
<gene>
    <name evidence="2" type="ORF">JOF53_004763</name>
</gene>
<accession>A0ABS5AH45</accession>